<feature type="compositionally biased region" description="Low complexity" evidence="1">
    <location>
        <begin position="34"/>
        <end position="43"/>
    </location>
</feature>
<feature type="compositionally biased region" description="Low complexity" evidence="1">
    <location>
        <begin position="686"/>
        <end position="695"/>
    </location>
</feature>
<protein>
    <submittedName>
        <fullName evidence="3">Uncharacterized protein</fullName>
    </submittedName>
</protein>
<reference evidence="3 4" key="1">
    <citation type="journal article" date="2016" name="Mol. Biol. Evol.">
        <title>Comparative Genomics of Early-Diverging Mushroom-Forming Fungi Provides Insights into the Origins of Lignocellulose Decay Capabilities.</title>
        <authorList>
            <person name="Nagy L.G."/>
            <person name="Riley R."/>
            <person name="Tritt A."/>
            <person name="Adam C."/>
            <person name="Daum C."/>
            <person name="Floudas D."/>
            <person name="Sun H."/>
            <person name="Yadav J.S."/>
            <person name="Pangilinan J."/>
            <person name="Larsson K.H."/>
            <person name="Matsuura K."/>
            <person name="Barry K."/>
            <person name="Labutti K."/>
            <person name="Kuo R."/>
            <person name="Ohm R.A."/>
            <person name="Bhattacharya S.S."/>
            <person name="Shirouzu T."/>
            <person name="Yoshinaga Y."/>
            <person name="Martin F.M."/>
            <person name="Grigoriev I.V."/>
            <person name="Hibbett D.S."/>
        </authorList>
    </citation>
    <scope>NUCLEOTIDE SEQUENCE [LARGE SCALE GENOMIC DNA]</scope>
    <source>
        <strain evidence="3 4">CBS 109695</strain>
    </source>
</reference>
<feature type="transmembrane region" description="Helical" evidence="2">
    <location>
        <begin position="190"/>
        <end position="218"/>
    </location>
</feature>
<feature type="transmembrane region" description="Helical" evidence="2">
    <location>
        <begin position="230"/>
        <end position="254"/>
    </location>
</feature>
<feature type="compositionally biased region" description="Polar residues" evidence="1">
    <location>
        <begin position="395"/>
        <end position="406"/>
    </location>
</feature>
<proteinExistence type="predicted"/>
<keyword evidence="2" id="KW-0812">Transmembrane</keyword>
<dbReference type="AlphaFoldDB" id="A0A166W009"/>
<feature type="compositionally biased region" description="Polar residues" evidence="1">
    <location>
        <begin position="438"/>
        <end position="453"/>
    </location>
</feature>
<evidence type="ECO:0000256" key="2">
    <source>
        <dbReference type="SAM" id="Phobius"/>
    </source>
</evidence>
<feature type="region of interest" description="Disordered" evidence="1">
    <location>
        <begin position="16"/>
        <end position="73"/>
    </location>
</feature>
<feature type="compositionally biased region" description="Low complexity" evidence="1">
    <location>
        <begin position="612"/>
        <end position="640"/>
    </location>
</feature>
<evidence type="ECO:0000313" key="4">
    <source>
        <dbReference type="Proteomes" id="UP000076532"/>
    </source>
</evidence>
<keyword evidence="2" id="KW-1133">Transmembrane helix</keyword>
<accession>A0A166W009</accession>
<gene>
    <name evidence="3" type="ORF">FIBSPDRAFT_924758</name>
</gene>
<dbReference type="OrthoDB" id="3269422at2759"/>
<feature type="transmembrane region" description="Helical" evidence="2">
    <location>
        <begin position="274"/>
        <end position="295"/>
    </location>
</feature>
<keyword evidence="4" id="KW-1185">Reference proteome</keyword>
<feature type="compositionally biased region" description="Basic and acidic residues" evidence="1">
    <location>
        <begin position="666"/>
        <end position="682"/>
    </location>
</feature>
<name>A0A166W009_9AGAM</name>
<organism evidence="3 4">
    <name type="scientific">Athelia psychrophila</name>
    <dbReference type="NCBI Taxonomy" id="1759441"/>
    <lineage>
        <taxon>Eukaryota</taxon>
        <taxon>Fungi</taxon>
        <taxon>Dikarya</taxon>
        <taxon>Basidiomycota</taxon>
        <taxon>Agaricomycotina</taxon>
        <taxon>Agaricomycetes</taxon>
        <taxon>Agaricomycetidae</taxon>
        <taxon>Atheliales</taxon>
        <taxon>Atheliaceae</taxon>
        <taxon>Athelia</taxon>
    </lineage>
</organism>
<feature type="compositionally biased region" description="Low complexity" evidence="1">
    <location>
        <begin position="648"/>
        <end position="659"/>
    </location>
</feature>
<sequence length="714" mass="76433">MSLSAVDLHNSLFNQQPNADIYTTPPRHARHRSSVSSQSSLHPNRGPPPSAIPQTSRQAQKQMHTPAQSFSAPFSQYPFTDPYSPIEEGLDHPDPTYAALLARQPHHPAGPGPGWDMGLSLGGDPPTLAERKDVWEKHVRRRLRHLRATKSVLEVFIGLWALYATVRYLYVYTLYNMSSSAEMLAATLGILSALALALLLIAFILAAFADILVPLIIPLRLHNTRVALRVLASLCVLITAAASLGAVATCWWDADPVWAAPDTSPHPHCGNHGIWLTACLARLIATVVILGMYHYTARAYARTRRPPGISSDTLFNSHRDPRGAYLPSYTVDPDMSFHTMLHTVPSMSTDTQSHTSIPGTNMGGQEVKMTLMQRPNWSATTLVDGNRDLGKKMSLSHTRSRSNSTGKAAAPASPRTPPPADVDAEEEHDTPRARTRKGSNSPVRSRKGSNSPDSEPVIPIAGPSRRTSTVSVMSRLSAYSYPRAWAEYAEGGPSPQGPSPVGSAEDGQAAEEQNAPPRSPYVTGAGWDDFGAPAVLPLPLPQHASGGSHPPSSFPAGDHYTPSYEVDAPMYDYDSGYGGYEHEPDQVRVLGGYIARMPTIASFGSHERGSLASRTPSVSASASNSHSASRSQSALGHLGVASGGNGGSASSRSGSYLSSPVEEFEEGIRPPEKAGFPARREGTGGSSTAGTGSWGRSVMSQSASGTLYEDEFER</sequence>
<evidence type="ECO:0000256" key="1">
    <source>
        <dbReference type="SAM" id="MobiDB-lite"/>
    </source>
</evidence>
<evidence type="ECO:0000313" key="3">
    <source>
        <dbReference type="EMBL" id="KZP33238.1"/>
    </source>
</evidence>
<dbReference type="Proteomes" id="UP000076532">
    <property type="component" value="Unassembled WGS sequence"/>
</dbReference>
<feature type="transmembrane region" description="Helical" evidence="2">
    <location>
        <begin position="151"/>
        <end position="170"/>
    </location>
</feature>
<feature type="region of interest" description="Disordered" evidence="1">
    <location>
        <begin position="490"/>
        <end position="561"/>
    </location>
</feature>
<dbReference type="EMBL" id="KV417483">
    <property type="protein sequence ID" value="KZP33238.1"/>
    <property type="molecule type" value="Genomic_DNA"/>
</dbReference>
<feature type="region of interest" description="Disordered" evidence="1">
    <location>
        <begin position="379"/>
        <end position="469"/>
    </location>
</feature>
<feature type="compositionally biased region" description="Polar residues" evidence="1">
    <location>
        <begin position="52"/>
        <end position="73"/>
    </location>
</feature>
<keyword evidence="2" id="KW-0472">Membrane</keyword>
<feature type="region of interest" description="Disordered" evidence="1">
    <location>
        <begin position="606"/>
        <end position="714"/>
    </location>
</feature>
<dbReference type="STRING" id="436010.A0A166W009"/>